<sequence length="303" mass="34940">MMLRYFILTSCPVKCSNLKPNPQIMNSFGGSWTIDKMEIVVAYAQAYLTIMNKQAWVKTLYFDGFAGSGHIDNDPPESEDVIKGTALRILEIEDPKSFDLYYFVEKNKKNKNLLEQTIKDQFPNKSTFIVQGDCNQKLESMADYLKKNKQFRALAFIDPYGMSVNWKSIESLKDAGVDLWILVPTGIGVGRLLTQTGKIDDLWLNRLEIFLGMDKEDIRKHFYKRQSSFTLFGEENWIEKEKGAIEKAGILYQEKLKTVFKYVSDSFAMRNSMNVIMYHFMMATNNKAGLKIANDIIKPNYKL</sequence>
<dbReference type="AlphaFoldDB" id="A0A6N8J642"/>
<dbReference type="Proteomes" id="UP000468388">
    <property type="component" value="Unassembled WGS sequence"/>
</dbReference>
<reference evidence="1 2" key="1">
    <citation type="submission" date="2019-12" db="EMBL/GenBank/DDBJ databases">
        <title>The draft genomic sequence of strain Chitinophaga oryziterrae JCM 16595.</title>
        <authorList>
            <person name="Zhang X."/>
        </authorList>
    </citation>
    <scope>NUCLEOTIDE SEQUENCE [LARGE SCALE GENOMIC DNA]</scope>
    <source>
        <strain evidence="1 2">JCM 16595</strain>
    </source>
</reference>
<comment type="caution">
    <text evidence="1">The sequence shown here is derived from an EMBL/GenBank/DDBJ whole genome shotgun (WGS) entry which is preliminary data.</text>
</comment>
<name>A0A6N8J642_9BACT</name>
<dbReference type="EMBL" id="WRXO01000002">
    <property type="protein sequence ID" value="MVT40707.1"/>
    <property type="molecule type" value="Genomic_DNA"/>
</dbReference>
<proteinExistence type="predicted"/>
<organism evidence="1 2">
    <name type="scientific">Chitinophaga oryziterrae</name>
    <dbReference type="NCBI Taxonomy" id="1031224"/>
    <lineage>
        <taxon>Bacteria</taxon>
        <taxon>Pseudomonadati</taxon>
        <taxon>Bacteroidota</taxon>
        <taxon>Chitinophagia</taxon>
        <taxon>Chitinophagales</taxon>
        <taxon>Chitinophagaceae</taxon>
        <taxon>Chitinophaga</taxon>
    </lineage>
</organism>
<protein>
    <submittedName>
        <fullName evidence="1">Three-Cys-motif partner protein TcmP</fullName>
    </submittedName>
</protein>
<keyword evidence="2" id="KW-1185">Reference proteome</keyword>
<evidence type="ECO:0000313" key="2">
    <source>
        <dbReference type="Proteomes" id="UP000468388"/>
    </source>
</evidence>
<dbReference type="InterPro" id="IPR031009">
    <property type="entry name" value="Tcm_partner"/>
</dbReference>
<dbReference type="NCBIfam" id="TIGR04474">
    <property type="entry name" value="tcm_partner"/>
    <property type="match status" value="1"/>
</dbReference>
<gene>
    <name evidence="1" type="primary">tcmP</name>
    <name evidence="1" type="ORF">GO495_08970</name>
</gene>
<evidence type="ECO:0000313" key="1">
    <source>
        <dbReference type="EMBL" id="MVT40707.1"/>
    </source>
</evidence>
<accession>A0A6N8J642</accession>